<evidence type="ECO:0000256" key="3">
    <source>
        <dbReference type="ARBA" id="ARBA00008870"/>
    </source>
</evidence>
<evidence type="ECO:0000259" key="12">
    <source>
        <dbReference type="PROSITE" id="PS51186"/>
    </source>
</evidence>
<comment type="catalytic activity">
    <reaction evidence="11">
        <text>N-terminal L-seryl-[histone H4] + acetyl-CoA = N-terminal N(alpha)-acetyl-L-seryl-[histone H4] + CoA + H(+)</text>
        <dbReference type="Rhea" id="RHEA:50596"/>
        <dbReference type="Rhea" id="RHEA-COMP:12740"/>
        <dbReference type="Rhea" id="RHEA-COMP:12743"/>
        <dbReference type="ChEBI" id="CHEBI:15378"/>
        <dbReference type="ChEBI" id="CHEBI:57287"/>
        <dbReference type="ChEBI" id="CHEBI:57288"/>
        <dbReference type="ChEBI" id="CHEBI:64738"/>
        <dbReference type="ChEBI" id="CHEBI:83690"/>
        <dbReference type="EC" id="2.3.1.257"/>
    </reaction>
</comment>
<evidence type="ECO:0000313" key="13">
    <source>
        <dbReference type="EMBL" id="ANZ77347.1"/>
    </source>
</evidence>
<sequence length="266" mass="30764">MIYRANKKIEFLVKVSRLRFFVVNLLFYPMLDDLERWITISLEGRDAELQSDFTAKRDLIANEILPDVVDSMVNTAPGAPSTSIDSGTKFKIFTPRKENAHSIAQAIRLIDRGLGELYIKVNGPHWLENKVEEATESGLIYLAVEDEALGELRGFISFMHDLDNSLPVLYLYEIHVAEQYRNLKLGSDLLTIYHTVGERIVRDWKSSIPLVATSLTVFSENTRALSWYKKQGYEIADHSPKDRQLRNLTRRPQYYILIRWLQRATE</sequence>
<dbReference type="PANTHER" id="PTHR20531">
    <property type="entry name" value="N-ALPHA-ACETYLTRANSFERASE 40"/>
    <property type="match status" value="1"/>
</dbReference>
<dbReference type="InterPro" id="IPR039949">
    <property type="entry name" value="NAA40"/>
</dbReference>
<evidence type="ECO:0000256" key="1">
    <source>
        <dbReference type="ARBA" id="ARBA00004123"/>
    </source>
</evidence>
<evidence type="ECO:0000256" key="9">
    <source>
        <dbReference type="ARBA" id="ARBA00023315"/>
    </source>
</evidence>
<dbReference type="PANTHER" id="PTHR20531:SF1">
    <property type="entry name" value="N-ALPHA-ACETYLTRANSFERASE 40"/>
    <property type="match status" value="1"/>
</dbReference>
<comment type="similarity">
    <text evidence="3">Belongs to the acetyltransferase family. NAA40 subfamily.</text>
</comment>
<comment type="subcellular location">
    <subcellularLocation>
        <location evidence="2">Cytoplasm</location>
    </subcellularLocation>
    <subcellularLocation>
        <location evidence="1">Nucleus</location>
    </subcellularLocation>
</comment>
<dbReference type="GO" id="GO:0005634">
    <property type="term" value="C:nucleus"/>
    <property type="evidence" value="ECO:0007669"/>
    <property type="project" value="UniProtKB-SubCell"/>
</dbReference>
<dbReference type="EMBL" id="CP014587">
    <property type="protein sequence ID" value="ANZ77347.1"/>
    <property type="molecule type" value="Genomic_DNA"/>
</dbReference>
<name>A0A1B2JH26_PICPA</name>
<keyword evidence="6" id="KW-0963">Cytoplasm</keyword>
<organism evidence="13 14">
    <name type="scientific">Komagataella pastoris</name>
    <name type="common">Yeast</name>
    <name type="synonym">Pichia pastoris</name>
    <dbReference type="NCBI Taxonomy" id="4922"/>
    <lineage>
        <taxon>Eukaryota</taxon>
        <taxon>Fungi</taxon>
        <taxon>Dikarya</taxon>
        <taxon>Ascomycota</taxon>
        <taxon>Saccharomycotina</taxon>
        <taxon>Pichiomycetes</taxon>
        <taxon>Pichiales</taxon>
        <taxon>Pichiaceae</taxon>
        <taxon>Komagataella</taxon>
    </lineage>
</organism>
<proteinExistence type="inferred from homology"/>
<keyword evidence="8" id="KW-0539">Nucleus</keyword>
<dbReference type="EC" id="2.3.1.257" evidence="4"/>
<evidence type="ECO:0000256" key="2">
    <source>
        <dbReference type="ARBA" id="ARBA00004496"/>
    </source>
</evidence>
<accession>A0A1B2JH26</accession>
<dbReference type="InterPro" id="IPR000182">
    <property type="entry name" value="GNAT_dom"/>
</dbReference>
<comment type="catalytic activity">
    <reaction evidence="10">
        <text>N-terminal L-seryl-[histone H2A] + acetyl-CoA = N-terminal N(alpha)-acetyl-L-seryl-[histone H2A] + CoA + H(+)</text>
        <dbReference type="Rhea" id="RHEA:50600"/>
        <dbReference type="Rhea" id="RHEA-COMP:12742"/>
        <dbReference type="Rhea" id="RHEA-COMP:12744"/>
        <dbReference type="ChEBI" id="CHEBI:15378"/>
        <dbReference type="ChEBI" id="CHEBI:57287"/>
        <dbReference type="ChEBI" id="CHEBI:57288"/>
        <dbReference type="ChEBI" id="CHEBI:64738"/>
        <dbReference type="ChEBI" id="CHEBI:83690"/>
        <dbReference type="EC" id="2.3.1.257"/>
    </reaction>
</comment>
<evidence type="ECO:0000256" key="4">
    <source>
        <dbReference type="ARBA" id="ARBA00012950"/>
    </source>
</evidence>
<evidence type="ECO:0000256" key="10">
    <source>
        <dbReference type="ARBA" id="ARBA00047821"/>
    </source>
</evidence>
<dbReference type="AlphaFoldDB" id="A0A1B2JH26"/>
<gene>
    <name evidence="13" type="primary">NAT4</name>
    <name evidence="13" type="ORF">ATY40_BA7505010</name>
</gene>
<dbReference type="Proteomes" id="UP000094565">
    <property type="component" value="Chromosome 4"/>
</dbReference>
<keyword evidence="14" id="KW-1185">Reference proteome</keyword>
<dbReference type="GO" id="GO:0005737">
    <property type="term" value="C:cytoplasm"/>
    <property type="evidence" value="ECO:0007669"/>
    <property type="project" value="UniProtKB-SubCell"/>
</dbReference>
<evidence type="ECO:0000256" key="8">
    <source>
        <dbReference type="ARBA" id="ARBA00023242"/>
    </source>
</evidence>
<keyword evidence="9" id="KW-0012">Acyltransferase</keyword>
<dbReference type="InterPro" id="IPR016181">
    <property type="entry name" value="Acyl_CoA_acyltransferase"/>
</dbReference>
<evidence type="ECO:0000313" key="14">
    <source>
        <dbReference type="Proteomes" id="UP000094565"/>
    </source>
</evidence>
<evidence type="ECO:0000256" key="5">
    <source>
        <dbReference type="ARBA" id="ARBA00015043"/>
    </source>
</evidence>
<dbReference type="Pfam" id="PF13508">
    <property type="entry name" value="Acetyltransf_7"/>
    <property type="match status" value="1"/>
</dbReference>
<dbReference type="GO" id="GO:0010485">
    <property type="term" value="F:histone H4 acetyltransferase activity"/>
    <property type="evidence" value="ECO:0007669"/>
    <property type="project" value="InterPro"/>
</dbReference>
<dbReference type="PROSITE" id="PS51186">
    <property type="entry name" value="GNAT"/>
    <property type="match status" value="1"/>
</dbReference>
<keyword evidence="7" id="KW-0808">Transferase</keyword>
<feature type="domain" description="N-acetyltransferase" evidence="12">
    <location>
        <begin position="88"/>
        <end position="262"/>
    </location>
</feature>
<dbReference type="SUPFAM" id="SSF55729">
    <property type="entry name" value="Acyl-CoA N-acyltransferases (Nat)"/>
    <property type="match status" value="1"/>
</dbReference>
<evidence type="ECO:0000256" key="6">
    <source>
        <dbReference type="ARBA" id="ARBA00022490"/>
    </source>
</evidence>
<dbReference type="GO" id="GO:0043998">
    <property type="term" value="F:histone H2A acetyltransferase activity"/>
    <property type="evidence" value="ECO:0007669"/>
    <property type="project" value="InterPro"/>
</dbReference>
<evidence type="ECO:0000256" key="7">
    <source>
        <dbReference type="ARBA" id="ARBA00022679"/>
    </source>
</evidence>
<dbReference type="CDD" id="cd04301">
    <property type="entry name" value="NAT_SF"/>
    <property type="match status" value="1"/>
</dbReference>
<dbReference type="OrthoDB" id="424551at2759"/>
<evidence type="ECO:0000256" key="11">
    <source>
        <dbReference type="ARBA" id="ARBA00049524"/>
    </source>
</evidence>
<dbReference type="GO" id="GO:1990189">
    <property type="term" value="F:protein N-terminal-serine acetyltransferase activity"/>
    <property type="evidence" value="ECO:0007669"/>
    <property type="project" value="UniProtKB-EC"/>
</dbReference>
<reference evidence="13 14" key="1">
    <citation type="submission" date="2016-02" db="EMBL/GenBank/DDBJ databases">
        <title>Comparative genomic and transcriptomic foundation for Pichia pastoris.</title>
        <authorList>
            <person name="Love K.R."/>
            <person name="Shah K.A."/>
            <person name="Whittaker C.A."/>
            <person name="Wu J."/>
            <person name="Bartlett M.C."/>
            <person name="Ma D."/>
            <person name="Leeson R.L."/>
            <person name="Priest M."/>
            <person name="Young S.K."/>
            <person name="Love J.C."/>
        </authorList>
    </citation>
    <scope>NUCLEOTIDE SEQUENCE [LARGE SCALE GENOMIC DNA]</scope>
    <source>
        <strain evidence="13 14">ATCC 28485</strain>
    </source>
</reference>
<protein>
    <recommendedName>
        <fullName evidence="5">N-alpha-acetyltransferase 40</fullName>
        <ecNumber evidence="4">2.3.1.257</ecNumber>
    </recommendedName>
</protein>
<dbReference type="Gene3D" id="3.40.630.30">
    <property type="match status" value="1"/>
</dbReference>